<reference evidence="14 15" key="1">
    <citation type="submission" date="2018-03" db="EMBL/GenBank/DDBJ databases">
        <title>Genome sequence of Clostridium liquoris DSM 100320.</title>
        <authorList>
            <person name="Poehlein A."/>
            <person name="Daniel R."/>
        </authorList>
    </citation>
    <scope>NUCLEOTIDE SEQUENCE [LARGE SCALE GENOMIC DNA]</scope>
    <source>
        <strain evidence="14 15">DSM 100320</strain>
    </source>
</reference>
<evidence type="ECO:0000256" key="12">
    <source>
        <dbReference type="ARBA" id="ARBA00025324"/>
    </source>
</evidence>
<dbReference type="RefSeq" id="WP_106062825.1">
    <property type="nucleotide sequence ID" value="NZ_PVXO01000012.1"/>
</dbReference>
<evidence type="ECO:0000313" key="15">
    <source>
        <dbReference type="Proteomes" id="UP000239706"/>
    </source>
</evidence>
<keyword evidence="4 13" id="KW-0812">Transmembrane</keyword>
<feature type="transmembrane region" description="Helical" evidence="13">
    <location>
        <begin position="12"/>
        <end position="31"/>
    </location>
</feature>
<evidence type="ECO:0000256" key="10">
    <source>
        <dbReference type="ARBA" id="ARBA00023603"/>
    </source>
</evidence>
<comment type="caution">
    <text evidence="14">The sequence shown here is derived from an EMBL/GenBank/DDBJ whole genome shotgun (WGS) entry which is preliminary data.</text>
</comment>
<comment type="function">
    <text evidence="12">Catalyzes the acylation of glycosyl-4,4'-diaponeurosporenoate, i.e. the esterification of glucose at the C6'' position with the carboxyl group of the C(15) fatty acid 12-methyltetradecanoic acid, to yield staphyloxanthin. This is the last step in the biosynthesis of this orange pigment, present in most staphylococci strains.</text>
</comment>
<protein>
    <recommendedName>
        <fullName evidence="11">Glycosyl-4,4'-diaponeurosporenoate acyltransferase</fullName>
    </recommendedName>
</protein>
<evidence type="ECO:0000256" key="7">
    <source>
        <dbReference type="ARBA" id="ARBA00023136"/>
    </source>
</evidence>
<evidence type="ECO:0000313" key="14">
    <source>
        <dbReference type="EMBL" id="PRR79931.1"/>
    </source>
</evidence>
<keyword evidence="2" id="KW-1003">Cell membrane</keyword>
<dbReference type="GO" id="GO:0005886">
    <property type="term" value="C:plasma membrane"/>
    <property type="evidence" value="ECO:0007669"/>
    <property type="project" value="UniProtKB-SubCell"/>
</dbReference>
<organism evidence="14 15">
    <name type="scientific">Clostridium liquoris</name>
    <dbReference type="NCBI Taxonomy" id="1289519"/>
    <lineage>
        <taxon>Bacteria</taxon>
        <taxon>Bacillati</taxon>
        <taxon>Bacillota</taxon>
        <taxon>Clostridia</taxon>
        <taxon>Eubacteriales</taxon>
        <taxon>Clostridiaceae</taxon>
        <taxon>Clostridium</taxon>
    </lineage>
</organism>
<evidence type="ECO:0000256" key="8">
    <source>
        <dbReference type="ARBA" id="ARBA00023315"/>
    </source>
</evidence>
<dbReference type="UniPathway" id="UPA00029">
    <property type="reaction ID" value="UER00560"/>
</dbReference>
<dbReference type="AlphaFoldDB" id="A0A2T0B7R8"/>
<evidence type="ECO:0000256" key="6">
    <source>
        <dbReference type="ARBA" id="ARBA00022989"/>
    </source>
</evidence>
<keyword evidence="6 13" id="KW-1133">Transmembrane helix</keyword>
<comment type="subcellular location">
    <subcellularLocation>
        <location evidence="1">Cell membrane</location>
        <topology evidence="1">Single-pass membrane protein</topology>
    </subcellularLocation>
</comment>
<dbReference type="EMBL" id="PVXO01000012">
    <property type="protein sequence ID" value="PRR79931.1"/>
    <property type="molecule type" value="Genomic_DNA"/>
</dbReference>
<dbReference type="Proteomes" id="UP000239706">
    <property type="component" value="Unassembled WGS sequence"/>
</dbReference>
<keyword evidence="7 13" id="KW-0472">Membrane</keyword>
<evidence type="ECO:0000256" key="2">
    <source>
        <dbReference type="ARBA" id="ARBA00022475"/>
    </source>
</evidence>
<evidence type="ECO:0000256" key="1">
    <source>
        <dbReference type="ARBA" id="ARBA00004162"/>
    </source>
</evidence>
<sequence>MRIISKSSFLRKFAIYTGVFLFISMILTFVSTKLPERYYRYNSWMYKERNWEKGGEFYQDKFKVRAWKKKLPELADFIKSIFPKKFIKEFQGEFIAKYLMESCKAEFTHWSIIFSTVIFLIFDGITAFISMLFLAIILNFPFIIIQRYNRPRIISIMKHKGTEV</sequence>
<dbReference type="Pfam" id="PF18927">
    <property type="entry name" value="CrtO"/>
    <property type="match status" value="1"/>
</dbReference>
<evidence type="ECO:0000256" key="11">
    <source>
        <dbReference type="ARBA" id="ARBA00023667"/>
    </source>
</evidence>
<dbReference type="InterPro" id="IPR044021">
    <property type="entry name" value="CrtO"/>
</dbReference>
<keyword evidence="5" id="KW-0732">Signal</keyword>
<evidence type="ECO:0000256" key="5">
    <source>
        <dbReference type="ARBA" id="ARBA00022729"/>
    </source>
</evidence>
<keyword evidence="3" id="KW-0808">Transferase</keyword>
<accession>A0A2T0B7R8</accession>
<keyword evidence="8" id="KW-0012">Acyltransferase</keyword>
<dbReference type="GO" id="GO:0016746">
    <property type="term" value="F:acyltransferase activity"/>
    <property type="evidence" value="ECO:0007669"/>
    <property type="project" value="UniProtKB-KW"/>
</dbReference>
<evidence type="ECO:0000256" key="4">
    <source>
        <dbReference type="ARBA" id="ARBA00022692"/>
    </source>
</evidence>
<evidence type="ECO:0000256" key="3">
    <source>
        <dbReference type="ARBA" id="ARBA00022679"/>
    </source>
</evidence>
<proteinExistence type="inferred from homology"/>
<comment type="similarity">
    <text evidence="10">Belongs to the acyltransferase CrtO family.</text>
</comment>
<name>A0A2T0B7R8_9CLOT</name>
<comment type="pathway">
    <text evidence="9">Carotenoid biosynthesis; staphyloxanthin biosynthesis; staphyloxanthin from farnesyl diphosphate: step 5/5.</text>
</comment>
<evidence type="ECO:0000256" key="13">
    <source>
        <dbReference type="SAM" id="Phobius"/>
    </source>
</evidence>
<feature type="transmembrane region" description="Helical" evidence="13">
    <location>
        <begin position="112"/>
        <end position="145"/>
    </location>
</feature>
<evidence type="ECO:0000256" key="9">
    <source>
        <dbReference type="ARBA" id="ARBA00023588"/>
    </source>
</evidence>
<dbReference type="OrthoDB" id="3783432at2"/>
<gene>
    <name evidence="14" type="ORF">CLLI_06640</name>
</gene>
<keyword evidence="15" id="KW-1185">Reference proteome</keyword>